<dbReference type="Proteomes" id="UP000053372">
    <property type="component" value="Unassembled WGS sequence"/>
</dbReference>
<dbReference type="OrthoDB" id="536034at2"/>
<dbReference type="AlphaFoldDB" id="A0A0V7ZM79"/>
<dbReference type="Pfam" id="PF06051">
    <property type="entry name" value="DUF928"/>
    <property type="match status" value="1"/>
</dbReference>
<evidence type="ECO:0000313" key="3">
    <source>
        <dbReference type="EMBL" id="KST65673.1"/>
    </source>
</evidence>
<protein>
    <recommendedName>
        <fullName evidence="5">DUF928 domain-containing protein</fullName>
    </recommendedName>
</protein>
<name>A0A0V7ZM79_9CYAN</name>
<sequence length="282" mass="32101">MVKNRRKIINLFIINLSATLIGLCLVNIVYSSEIFANPTNFRSNSLKFTPPPPPPDRSAAGNRGGAASRGCNNGEQPLMALAPDYQQTITFDREEIIPVTKVWGLTTAEYPTFWFFVPYDQSSIATIEFVIKDESQTPSKTLYRNFLNKPETPGVVSIPMNKSIQALEISEKMHHKMYHWFLKVRVKCDPEQPAKLETIDGWIERIELSPNLTEKLKQGTLLQQIELYAENGIWYDALMNLAKLRLAKPQDTSLQEKWTNLLLSEELENLADRPLLNCCKAD</sequence>
<keyword evidence="2" id="KW-1133">Transmembrane helix</keyword>
<proteinExistence type="predicted"/>
<reference evidence="3 4" key="1">
    <citation type="journal article" date="2015" name="Genome Announc.">
        <title>Draft Genome of the Euendolithic (true boring) Cyanobacterium Mastigocoleus testarum strain BC008.</title>
        <authorList>
            <person name="Guida B.S."/>
            <person name="Garcia-Pichel F."/>
        </authorList>
    </citation>
    <scope>NUCLEOTIDE SEQUENCE [LARGE SCALE GENOMIC DNA]</scope>
    <source>
        <strain evidence="3 4">BC008</strain>
    </source>
</reference>
<accession>A0A0V7ZM79</accession>
<gene>
    <name evidence="3" type="ORF">BC008_22090</name>
</gene>
<feature type="compositionally biased region" description="Low complexity" evidence="1">
    <location>
        <begin position="57"/>
        <end position="73"/>
    </location>
</feature>
<evidence type="ECO:0008006" key="5">
    <source>
        <dbReference type="Google" id="ProtNLM"/>
    </source>
</evidence>
<organism evidence="3 4">
    <name type="scientific">Mastigocoleus testarum BC008</name>
    <dbReference type="NCBI Taxonomy" id="371196"/>
    <lineage>
        <taxon>Bacteria</taxon>
        <taxon>Bacillati</taxon>
        <taxon>Cyanobacteriota</taxon>
        <taxon>Cyanophyceae</taxon>
        <taxon>Nostocales</taxon>
        <taxon>Hapalosiphonaceae</taxon>
        <taxon>Mastigocoleus</taxon>
    </lineage>
</organism>
<dbReference type="RefSeq" id="WP_036266154.1">
    <property type="nucleotide sequence ID" value="NZ_LMTZ01000105.1"/>
</dbReference>
<keyword evidence="2" id="KW-0472">Membrane</keyword>
<evidence type="ECO:0000313" key="4">
    <source>
        <dbReference type="Proteomes" id="UP000053372"/>
    </source>
</evidence>
<dbReference type="InterPro" id="IPR010328">
    <property type="entry name" value="DUF928"/>
</dbReference>
<keyword evidence="4" id="KW-1185">Reference proteome</keyword>
<comment type="caution">
    <text evidence="3">The sequence shown here is derived from an EMBL/GenBank/DDBJ whole genome shotgun (WGS) entry which is preliminary data.</text>
</comment>
<evidence type="ECO:0000256" key="2">
    <source>
        <dbReference type="SAM" id="Phobius"/>
    </source>
</evidence>
<evidence type="ECO:0000256" key="1">
    <source>
        <dbReference type="SAM" id="MobiDB-lite"/>
    </source>
</evidence>
<keyword evidence="2" id="KW-0812">Transmembrane</keyword>
<dbReference type="EMBL" id="LMTZ01000105">
    <property type="protein sequence ID" value="KST65673.1"/>
    <property type="molecule type" value="Genomic_DNA"/>
</dbReference>
<feature type="transmembrane region" description="Helical" evidence="2">
    <location>
        <begin position="12"/>
        <end position="30"/>
    </location>
</feature>
<feature type="region of interest" description="Disordered" evidence="1">
    <location>
        <begin position="45"/>
        <end position="73"/>
    </location>
</feature>